<evidence type="ECO:0000256" key="5">
    <source>
        <dbReference type="ARBA" id="ARBA00022617"/>
    </source>
</evidence>
<dbReference type="InterPro" id="IPR001128">
    <property type="entry name" value="Cyt_P450"/>
</dbReference>
<gene>
    <name evidence="15" type="ORF">BDV96DRAFT_591073</name>
</gene>
<evidence type="ECO:0000256" key="3">
    <source>
        <dbReference type="ARBA" id="ARBA00004685"/>
    </source>
</evidence>
<dbReference type="CDD" id="cd11041">
    <property type="entry name" value="CYP503A1-like"/>
    <property type="match status" value="1"/>
</dbReference>
<comment type="similarity">
    <text evidence="4 14">Belongs to the cytochrome P450 family.</text>
</comment>
<comment type="subcellular location">
    <subcellularLocation>
        <location evidence="2">Membrane</location>
    </subcellularLocation>
</comment>
<dbReference type="GO" id="GO:0020037">
    <property type="term" value="F:heme binding"/>
    <property type="evidence" value="ECO:0007669"/>
    <property type="project" value="InterPro"/>
</dbReference>
<dbReference type="PANTHER" id="PTHR46206">
    <property type="entry name" value="CYTOCHROME P450"/>
    <property type="match status" value="1"/>
</dbReference>
<organism evidence="15 16">
    <name type="scientific">Lophiotrema nucula</name>
    <dbReference type="NCBI Taxonomy" id="690887"/>
    <lineage>
        <taxon>Eukaryota</taxon>
        <taxon>Fungi</taxon>
        <taxon>Dikarya</taxon>
        <taxon>Ascomycota</taxon>
        <taxon>Pezizomycotina</taxon>
        <taxon>Dothideomycetes</taxon>
        <taxon>Pleosporomycetidae</taxon>
        <taxon>Pleosporales</taxon>
        <taxon>Lophiotremataceae</taxon>
        <taxon>Lophiotrema</taxon>
    </lineage>
</organism>
<evidence type="ECO:0000256" key="4">
    <source>
        <dbReference type="ARBA" id="ARBA00010617"/>
    </source>
</evidence>
<evidence type="ECO:0000313" key="15">
    <source>
        <dbReference type="EMBL" id="KAF2106368.1"/>
    </source>
</evidence>
<dbReference type="AlphaFoldDB" id="A0A6A5YJP4"/>
<dbReference type="SUPFAM" id="SSF48264">
    <property type="entry name" value="Cytochrome P450"/>
    <property type="match status" value="1"/>
</dbReference>
<dbReference type="GO" id="GO:0016020">
    <property type="term" value="C:membrane"/>
    <property type="evidence" value="ECO:0007669"/>
    <property type="project" value="UniProtKB-SubCell"/>
</dbReference>
<keyword evidence="10 13" id="KW-0408">Iron</keyword>
<keyword evidence="8" id="KW-1133">Transmembrane helix</keyword>
<dbReference type="Pfam" id="PF00067">
    <property type="entry name" value="p450"/>
    <property type="match status" value="1"/>
</dbReference>
<name>A0A6A5YJP4_9PLEO</name>
<evidence type="ECO:0000256" key="12">
    <source>
        <dbReference type="ARBA" id="ARBA00023136"/>
    </source>
</evidence>
<dbReference type="GO" id="GO:0004497">
    <property type="term" value="F:monooxygenase activity"/>
    <property type="evidence" value="ECO:0007669"/>
    <property type="project" value="UniProtKB-KW"/>
</dbReference>
<dbReference type="GO" id="GO:0005506">
    <property type="term" value="F:iron ion binding"/>
    <property type="evidence" value="ECO:0007669"/>
    <property type="project" value="InterPro"/>
</dbReference>
<dbReference type="OrthoDB" id="1844152at2759"/>
<evidence type="ECO:0000256" key="9">
    <source>
        <dbReference type="ARBA" id="ARBA00023002"/>
    </source>
</evidence>
<proteinExistence type="inferred from homology"/>
<evidence type="ECO:0000256" key="7">
    <source>
        <dbReference type="ARBA" id="ARBA00022723"/>
    </source>
</evidence>
<keyword evidence="16" id="KW-1185">Reference proteome</keyword>
<dbReference type="PRINTS" id="PR00465">
    <property type="entry name" value="EP450IV"/>
</dbReference>
<keyword evidence="5 13" id="KW-0349">Heme</keyword>
<evidence type="ECO:0000313" key="16">
    <source>
        <dbReference type="Proteomes" id="UP000799770"/>
    </source>
</evidence>
<sequence length="505" mass="56717">MSSVIPHIPGAVQVVIAAIALFTIRYFSTATEYARVGNSRIWTWIPKTIPMRYELDRVSKNAYASINKKLDQPFVMKFFGYDYVMLQPKYLVDLKRAAASAMSFNVSFSDAFNLGSTVGDLYFSDNMGLAVTNYLNRQLKTFVPALVDEVEYALQVEVGRPAEWKTVTAAKVNGILIHRVTNRVIVGQRLCRDEEFSQTSLRFTSTLLPAAVWTNFISFGPLRDLASRATTFFHKWELEASLKLLIPEVERRLRESTEKASSANDSIQWLIEIAEKSNDPQEMIPRRIAENILHLLFAANSAPGALVTQMMYESLMNPAYLDILRAEIDGATGSAKEWTAVALDKMPFLDSFVRETLRVYPPGSIACTRTIMNQPYTLHDDTVLPLGSRVAFPVLAIQTDPENYDNPQRFNPYRFVKVSERGAIMNSTVLSSTLTTSFLTFGYGKHACPGRFFGIVEAKLVFGKLVQEYDIQWAKATAIRPPNVSIEGMVPPNQDALVKLRTRTA</sequence>
<evidence type="ECO:0000256" key="10">
    <source>
        <dbReference type="ARBA" id="ARBA00023004"/>
    </source>
</evidence>
<feature type="binding site" description="axial binding residue" evidence="13">
    <location>
        <position position="448"/>
    </location>
    <ligand>
        <name>heme</name>
        <dbReference type="ChEBI" id="CHEBI:30413"/>
    </ligand>
    <ligandPart>
        <name>Fe</name>
        <dbReference type="ChEBI" id="CHEBI:18248"/>
    </ligandPart>
</feature>
<dbReference type="EMBL" id="ML977363">
    <property type="protein sequence ID" value="KAF2106368.1"/>
    <property type="molecule type" value="Genomic_DNA"/>
</dbReference>
<keyword evidence="11 14" id="KW-0503">Monooxygenase</keyword>
<dbReference type="InterPro" id="IPR002403">
    <property type="entry name" value="Cyt_P450_E_grp-IV"/>
</dbReference>
<evidence type="ECO:0000256" key="13">
    <source>
        <dbReference type="PIRSR" id="PIRSR602403-1"/>
    </source>
</evidence>
<protein>
    <submittedName>
        <fullName evidence="15">Putative cytochrome P450</fullName>
    </submittedName>
</protein>
<evidence type="ECO:0000256" key="11">
    <source>
        <dbReference type="ARBA" id="ARBA00023033"/>
    </source>
</evidence>
<evidence type="ECO:0000256" key="8">
    <source>
        <dbReference type="ARBA" id="ARBA00022989"/>
    </source>
</evidence>
<dbReference type="InterPro" id="IPR017972">
    <property type="entry name" value="Cyt_P450_CS"/>
</dbReference>
<accession>A0A6A5YJP4</accession>
<reference evidence="15" key="1">
    <citation type="journal article" date="2020" name="Stud. Mycol.">
        <title>101 Dothideomycetes genomes: a test case for predicting lifestyles and emergence of pathogens.</title>
        <authorList>
            <person name="Haridas S."/>
            <person name="Albert R."/>
            <person name="Binder M."/>
            <person name="Bloem J."/>
            <person name="Labutti K."/>
            <person name="Salamov A."/>
            <person name="Andreopoulos B."/>
            <person name="Baker S."/>
            <person name="Barry K."/>
            <person name="Bills G."/>
            <person name="Bluhm B."/>
            <person name="Cannon C."/>
            <person name="Castanera R."/>
            <person name="Culley D."/>
            <person name="Daum C."/>
            <person name="Ezra D."/>
            <person name="Gonzalez J."/>
            <person name="Henrissat B."/>
            <person name="Kuo A."/>
            <person name="Liang C."/>
            <person name="Lipzen A."/>
            <person name="Lutzoni F."/>
            <person name="Magnuson J."/>
            <person name="Mondo S."/>
            <person name="Nolan M."/>
            <person name="Ohm R."/>
            <person name="Pangilinan J."/>
            <person name="Park H.-J."/>
            <person name="Ramirez L."/>
            <person name="Alfaro M."/>
            <person name="Sun H."/>
            <person name="Tritt A."/>
            <person name="Yoshinaga Y."/>
            <person name="Zwiers L.-H."/>
            <person name="Turgeon B."/>
            <person name="Goodwin S."/>
            <person name="Spatafora J."/>
            <person name="Crous P."/>
            <person name="Grigoriev I."/>
        </authorList>
    </citation>
    <scope>NUCLEOTIDE SEQUENCE</scope>
    <source>
        <strain evidence="15">CBS 627.86</strain>
    </source>
</reference>
<keyword evidence="6" id="KW-0812">Transmembrane</keyword>
<dbReference type="PANTHER" id="PTHR46206:SF5">
    <property type="entry name" value="P450, PUTATIVE (EUROFUNG)-RELATED"/>
    <property type="match status" value="1"/>
</dbReference>
<keyword evidence="9 14" id="KW-0560">Oxidoreductase</keyword>
<keyword evidence="7 13" id="KW-0479">Metal-binding</keyword>
<evidence type="ECO:0000256" key="14">
    <source>
        <dbReference type="RuleBase" id="RU000461"/>
    </source>
</evidence>
<evidence type="ECO:0000256" key="6">
    <source>
        <dbReference type="ARBA" id="ARBA00022692"/>
    </source>
</evidence>
<dbReference type="PROSITE" id="PS00086">
    <property type="entry name" value="CYTOCHROME_P450"/>
    <property type="match status" value="1"/>
</dbReference>
<dbReference type="GO" id="GO:0016705">
    <property type="term" value="F:oxidoreductase activity, acting on paired donors, with incorporation or reduction of molecular oxygen"/>
    <property type="evidence" value="ECO:0007669"/>
    <property type="project" value="InterPro"/>
</dbReference>
<dbReference type="Proteomes" id="UP000799770">
    <property type="component" value="Unassembled WGS sequence"/>
</dbReference>
<keyword evidence="12" id="KW-0472">Membrane</keyword>
<comment type="pathway">
    <text evidence="3">Mycotoxin biosynthesis.</text>
</comment>
<dbReference type="InterPro" id="IPR036396">
    <property type="entry name" value="Cyt_P450_sf"/>
</dbReference>
<evidence type="ECO:0000256" key="1">
    <source>
        <dbReference type="ARBA" id="ARBA00001971"/>
    </source>
</evidence>
<dbReference type="Gene3D" id="1.10.630.10">
    <property type="entry name" value="Cytochrome P450"/>
    <property type="match status" value="1"/>
</dbReference>
<comment type="cofactor">
    <cofactor evidence="1 13">
        <name>heme</name>
        <dbReference type="ChEBI" id="CHEBI:30413"/>
    </cofactor>
</comment>
<evidence type="ECO:0000256" key="2">
    <source>
        <dbReference type="ARBA" id="ARBA00004370"/>
    </source>
</evidence>